<dbReference type="Proteomes" id="UP000694892">
    <property type="component" value="Unassembled WGS sequence"/>
</dbReference>
<protein>
    <submittedName>
        <fullName evidence="1">Uncharacterized protein</fullName>
    </submittedName>
</protein>
<dbReference type="EMBL" id="KV470060">
    <property type="protein sequence ID" value="OCT55878.1"/>
    <property type="molecule type" value="Genomic_DNA"/>
</dbReference>
<gene>
    <name evidence="1" type="ORF">XELAEV_18002441mg</name>
</gene>
<dbReference type="AlphaFoldDB" id="A0A974GYU6"/>
<sequence length="84" mass="9163">MGYFTKVELTAALLIRTSMALGFVQQMNCPLNLQTLLFIALGICESGWNTQCQSTLTPPKCPLIGCPTSLFIIIIAYGAPEMFC</sequence>
<proteinExistence type="predicted"/>
<evidence type="ECO:0000313" key="1">
    <source>
        <dbReference type="EMBL" id="OCT55878.1"/>
    </source>
</evidence>
<name>A0A974GYU6_XENLA</name>
<reference evidence="1" key="1">
    <citation type="submission" date="2016-05" db="EMBL/GenBank/DDBJ databases">
        <title>WGS assembly of Xenopus laevis.</title>
        <authorList>
            <person name="Session A."/>
            <person name="Uno Y."/>
            <person name="Kwon T."/>
            <person name="Chapman J."/>
            <person name="Toyoda A."/>
            <person name="Takahashi S."/>
            <person name="Fukui A."/>
            <person name="Hikosaka A."/>
            <person name="Putnam N."/>
            <person name="Stites J."/>
            <person name="Van Heeringen S."/>
            <person name="Quigley I."/>
            <person name="Heinz S."/>
            <person name="Hellsten U."/>
            <person name="Lyons J."/>
            <person name="Suzuki A."/>
            <person name="Kondo M."/>
            <person name="Ogino H."/>
            <person name="Ochi H."/>
            <person name="Bogdanovic O."/>
            <person name="Lister R."/>
            <person name="Georgiou G."/>
            <person name="Paranjpe S."/>
            <person name="Van Kruijsbergen I."/>
            <person name="Mozaffari S."/>
            <person name="Shu S."/>
            <person name="Schmutz J."/>
            <person name="Jenkins J."/>
            <person name="Grimwood J."/>
            <person name="Carlson J."/>
            <person name="Mitros T."/>
            <person name="Simakov O."/>
            <person name="Heald R."/>
            <person name="Miller K."/>
            <person name="Haudenschild C."/>
            <person name="Kuroki Y."/>
            <person name="Tanaka T."/>
            <person name="Michiue T."/>
            <person name="Watanabe M."/>
            <person name="Kinoshita T."/>
            <person name="Ohta Y."/>
            <person name="Mawaribuchi S."/>
            <person name="Suzuki Y."/>
            <person name="Haramoto Y."/>
            <person name="Yamamoto T."/>
            <person name="Takagi C."/>
            <person name="Kitzman J."/>
            <person name="Shendure J."/>
            <person name="Nakayama T."/>
            <person name="Izutsu Y."/>
            <person name="Robert J."/>
            <person name="Dichmann D."/>
            <person name="Flajnik M."/>
            <person name="Houston D."/>
            <person name="Marcotte E."/>
            <person name="Wallingford J."/>
            <person name="Ito Y."/>
            <person name="Asashima M."/>
            <person name="Ueno N."/>
            <person name="Matsuda Y."/>
            <person name="Jan Veenstra G."/>
            <person name="Fujiyama A."/>
            <person name="Harland R."/>
            <person name="Taira M."/>
            <person name="Rokhsar D.S."/>
        </authorList>
    </citation>
    <scope>NUCLEOTIDE SEQUENCE</scope>
    <source>
        <strain evidence="1">J</strain>
        <tissue evidence="1">Blood</tissue>
    </source>
</reference>
<accession>A0A974GYU6</accession>
<organism evidence="1">
    <name type="scientific">Xenopus laevis</name>
    <name type="common">African clawed frog</name>
    <dbReference type="NCBI Taxonomy" id="8355"/>
    <lineage>
        <taxon>Eukaryota</taxon>
        <taxon>Metazoa</taxon>
        <taxon>Chordata</taxon>
        <taxon>Craniata</taxon>
        <taxon>Vertebrata</taxon>
        <taxon>Euteleostomi</taxon>
        <taxon>Amphibia</taxon>
        <taxon>Batrachia</taxon>
        <taxon>Anura</taxon>
        <taxon>Pipoidea</taxon>
        <taxon>Pipidae</taxon>
        <taxon>Xenopodinae</taxon>
        <taxon>Xenopus</taxon>
        <taxon>Xenopus</taxon>
    </lineage>
</organism>